<dbReference type="InterPro" id="IPR003439">
    <property type="entry name" value="ABC_transporter-like_ATP-bd"/>
</dbReference>
<dbReference type="PROSITE" id="PS50893">
    <property type="entry name" value="ABC_TRANSPORTER_2"/>
    <property type="match status" value="1"/>
</dbReference>
<keyword evidence="6 9" id="KW-0067">ATP-binding</keyword>
<protein>
    <submittedName>
        <fullName evidence="9">ABC transporter ATP-binding protein</fullName>
    </submittedName>
</protein>
<keyword evidence="10" id="KW-1185">Reference proteome</keyword>
<dbReference type="PANTHER" id="PTHR42788:SF7">
    <property type="entry name" value="NITRATE ABC TRANSPORTER ATP-BINDING PROTEIN"/>
    <property type="match status" value="1"/>
</dbReference>
<keyword evidence="3" id="KW-0813">Transport</keyword>
<comment type="caution">
    <text evidence="9">The sequence shown here is derived from an EMBL/GenBank/DDBJ whole genome shotgun (WGS) entry which is preliminary data.</text>
</comment>
<dbReference type="RefSeq" id="WP_101302379.1">
    <property type="nucleotide sequence ID" value="NZ_NXGX01000004.1"/>
</dbReference>
<evidence type="ECO:0000256" key="3">
    <source>
        <dbReference type="ARBA" id="ARBA00022448"/>
    </source>
</evidence>
<dbReference type="InterPro" id="IPR003593">
    <property type="entry name" value="AAA+_ATPase"/>
</dbReference>
<keyword evidence="4" id="KW-1003">Cell membrane</keyword>
<proteinExistence type="inferred from homology"/>
<dbReference type="GO" id="GO:0016887">
    <property type="term" value="F:ATP hydrolysis activity"/>
    <property type="evidence" value="ECO:0007669"/>
    <property type="project" value="InterPro"/>
</dbReference>
<evidence type="ECO:0000259" key="8">
    <source>
        <dbReference type="PROSITE" id="PS50893"/>
    </source>
</evidence>
<dbReference type="InterPro" id="IPR027417">
    <property type="entry name" value="P-loop_NTPase"/>
</dbReference>
<feature type="domain" description="ABC transporter" evidence="8">
    <location>
        <begin position="2"/>
        <end position="249"/>
    </location>
</feature>
<dbReference type="EMBL" id="NXGX01000004">
    <property type="protein sequence ID" value="PKR58453.1"/>
    <property type="molecule type" value="Genomic_DNA"/>
</dbReference>
<comment type="similarity">
    <text evidence="2">Belongs to the ABC transporter superfamily.</text>
</comment>
<keyword evidence="7" id="KW-0472">Membrane</keyword>
<evidence type="ECO:0000256" key="1">
    <source>
        <dbReference type="ARBA" id="ARBA00004202"/>
    </source>
</evidence>
<dbReference type="SMART" id="SM00382">
    <property type="entry name" value="AAA"/>
    <property type="match status" value="1"/>
</dbReference>
<keyword evidence="5" id="KW-0547">Nucleotide-binding</keyword>
<evidence type="ECO:0000313" key="9">
    <source>
        <dbReference type="EMBL" id="PKR58453.1"/>
    </source>
</evidence>
<reference evidence="9 10" key="1">
    <citation type="submission" date="2017-09" db="EMBL/GenBank/DDBJ databases">
        <title>Biodiversity and function of Thalassospira species in the particle-attached aromatic-hydrocarbon-degrading consortia from the surface seawater of the China South Sea.</title>
        <authorList>
            <person name="Dong C."/>
            <person name="Lai Q."/>
            <person name="Shao Z."/>
        </authorList>
    </citation>
    <scope>NUCLEOTIDE SEQUENCE [LARGE SCALE GENOMIC DNA]</scope>
    <source>
        <strain evidence="9 10">139Z-12</strain>
    </source>
</reference>
<evidence type="ECO:0000256" key="7">
    <source>
        <dbReference type="ARBA" id="ARBA00023136"/>
    </source>
</evidence>
<dbReference type="Gene3D" id="3.40.50.300">
    <property type="entry name" value="P-loop containing nucleotide triphosphate hydrolases"/>
    <property type="match status" value="1"/>
</dbReference>
<dbReference type="SUPFAM" id="SSF52540">
    <property type="entry name" value="P-loop containing nucleoside triphosphate hydrolases"/>
    <property type="match status" value="1"/>
</dbReference>
<dbReference type="Proteomes" id="UP000233332">
    <property type="component" value="Unassembled WGS sequence"/>
</dbReference>
<name>A0A2N3L6G2_9PROT</name>
<dbReference type="Pfam" id="PF00005">
    <property type="entry name" value="ABC_tran"/>
    <property type="match status" value="1"/>
</dbReference>
<evidence type="ECO:0000256" key="4">
    <source>
        <dbReference type="ARBA" id="ARBA00022475"/>
    </source>
</evidence>
<evidence type="ECO:0000256" key="5">
    <source>
        <dbReference type="ARBA" id="ARBA00022741"/>
    </source>
</evidence>
<accession>A0A2N3L6G2</accession>
<dbReference type="InterPro" id="IPR050166">
    <property type="entry name" value="ABC_transporter_ATP-bind"/>
</dbReference>
<sequence>MLEIRSARKVFYAGQPDEKVALDNLDLTLQTGEFGVVIGSNGAGKSTMLNAVSGALPLDSGQIAINGDDVTDTPVHKRAKRIARVFQDPMLGTAASMTVAENMLLADLRSTDRTLARGLNAKRLADYKDRLAALGLGLENRLDTKVELLSGGQRQSLSLIMAVGGSPDLLLLDEHTAALDPRTADLVMQATVRAVDTFKLTTLMVTHNMAHAVDYGHRVIMLDAGRVKLEIGGDEKANVTVAKLVDHFAVKTDAMMLGAGA</sequence>
<evidence type="ECO:0000256" key="6">
    <source>
        <dbReference type="ARBA" id="ARBA00022840"/>
    </source>
</evidence>
<evidence type="ECO:0000313" key="10">
    <source>
        <dbReference type="Proteomes" id="UP000233332"/>
    </source>
</evidence>
<dbReference type="AlphaFoldDB" id="A0A2N3L6G2"/>
<evidence type="ECO:0000256" key="2">
    <source>
        <dbReference type="ARBA" id="ARBA00005417"/>
    </source>
</evidence>
<dbReference type="PANTHER" id="PTHR42788">
    <property type="entry name" value="TAURINE IMPORT ATP-BINDING PROTEIN-RELATED"/>
    <property type="match status" value="1"/>
</dbReference>
<organism evidence="9 10">
    <name type="scientific">Thalassospira lohafexi</name>
    <dbReference type="NCBI Taxonomy" id="744227"/>
    <lineage>
        <taxon>Bacteria</taxon>
        <taxon>Pseudomonadati</taxon>
        <taxon>Pseudomonadota</taxon>
        <taxon>Alphaproteobacteria</taxon>
        <taxon>Rhodospirillales</taxon>
        <taxon>Thalassospiraceae</taxon>
        <taxon>Thalassospira</taxon>
    </lineage>
</organism>
<comment type="subcellular location">
    <subcellularLocation>
        <location evidence="1">Cell membrane</location>
        <topology evidence="1">Peripheral membrane protein</topology>
    </subcellularLocation>
</comment>
<dbReference type="GO" id="GO:0005524">
    <property type="term" value="F:ATP binding"/>
    <property type="evidence" value="ECO:0007669"/>
    <property type="project" value="UniProtKB-KW"/>
</dbReference>
<dbReference type="GO" id="GO:0005886">
    <property type="term" value="C:plasma membrane"/>
    <property type="evidence" value="ECO:0007669"/>
    <property type="project" value="UniProtKB-SubCell"/>
</dbReference>
<gene>
    <name evidence="9" type="ORF">COO92_12015</name>
</gene>